<keyword evidence="3" id="KW-1185">Reference proteome</keyword>
<dbReference type="SUPFAM" id="SSF48452">
    <property type="entry name" value="TPR-like"/>
    <property type="match status" value="1"/>
</dbReference>
<reference evidence="2" key="1">
    <citation type="journal article" date="2023" name="Int. J. Syst. Evol. Microbiol.">
        <title>Methylocystis iwaonis sp. nov., a type II methane-oxidizing bacterium from surface soil of a rice paddy field in Japan, and emended description of the genus Methylocystis (ex Whittenbury et al. 1970) Bowman et al. 1993.</title>
        <authorList>
            <person name="Kaise H."/>
            <person name="Sawadogo J.B."/>
            <person name="Alam M.S."/>
            <person name="Ueno C."/>
            <person name="Dianou D."/>
            <person name="Shinjo R."/>
            <person name="Asakawa S."/>
        </authorList>
    </citation>
    <scope>NUCLEOTIDE SEQUENCE</scope>
    <source>
        <strain evidence="2">LMG27198</strain>
    </source>
</reference>
<sequence length="71" mass="8242">MRLLIGENAVYLNNHGYSYMLRGRMKEAARLLGRARQLDPGNPTIENNINMLNAGQNYYWGGDPYIWGWPR</sequence>
<dbReference type="InterPro" id="IPR011990">
    <property type="entry name" value="TPR-like_helical_dom_sf"/>
</dbReference>
<dbReference type="Gene3D" id="1.25.40.10">
    <property type="entry name" value="Tetratricopeptide repeat domain"/>
    <property type="match status" value="1"/>
</dbReference>
<proteinExistence type="predicted"/>
<dbReference type="PROSITE" id="PS50005">
    <property type="entry name" value="TPR"/>
    <property type="match status" value="1"/>
</dbReference>
<organism evidence="2 3">
    <name type="scientific">Methylocystis echinoides</name>
    <dbReference type="NCBI Taxonomy" id="29468"/>
    <lineage>
        <taxon>Bacteria</taxon>
        <taxon>Pseudomonadati</taxon>
        <taxon>Pseudomonadota</taxon>
        <taxon>Alphaproteobacteria</taxon>
        <taxon>Hyphomicrobiales</taxon>
        <taxon>Methylocystaceae</taxon>
        <taxon>Methylocystis</taxon>
    </lineage>
</organism>
<gene>
    <name evidence="2" type="ORF">LMG27198_30170</name>
</gene>
<evidence type="ECO:0000256" key="1">
    <source>
        <dbReference type="PROSITE-ProRule" id="PRU00339"/>
    </source>
</evidence>
<feature type="repeat" description="TPR" evidence="1">
    <location>
        <begin position="9"/>
        <end position="42"/>
    </location>
</feature>
<dbReference type="EMBL" id="BSEC01000001">
    <property type="protein sequence ID" value="GLI94025.1"/>
    <property type="molecule type" value="Genomic_DNA"/>
</dbReference>
<protein>
    <recommendedName>
        <fullName evidence="4">Tetratricopeptide repeat protein</fullName>
    </recommendedName>
</protein>
<dbReference type="InterPro" id="IPR019734">
    <property type="entry name" value="TPR_rpt"/>
</dbReference>
<evidence type="ECO:0008006" key="4">
    <source>
        <dbReference type="Google" id="ProtNLM"/>
    </source>
</evidence>
<dbReference type="AlphaFoldDB" id="A0A9W6LST6"/>
<comment type="caution">
    <text evidence="2">The sequence shown here is derived from an EMBL/GenBank/DDBJ whole genome shotgun (WGS) entry which is preliminary data.</text>
</comment>
<evidence type="ECO:0000313" key="2">
    <source>
        <dbReference type="EMBL" id="GLI94025.1"/>
    </source>
</evidence>
<keyword evidence="1" id="KW-0802">TPR repeat</keyword>
<evidence type="ECO:0000313" key="3">
    <source>
        <dbReference type="Proteomes" id="UP001144323"/>
    </source>
</evidence>
<accession>A0A9W6LST6</accession>
<name>A0A9W6LST6_9HYPH</name>
<dbReference type="Proteomes" id="UP001144323">
    <property type="component" value="Unassembled WGS sequence"/>
</dbReference>